<sequence length="60" mass="6368">MDALTLVAHAETDRNAPDRSGGRGGDRRGRPVVAHPRDSSGGKGVVLCMKDKRQDAGVNR</sequence>
<evidence type="ECO:0000256" key="1">
    <source>
        <dbReference type="SAM" id="MobiDB-lite"/>
    </source>
</evidence>
<feature type="compositionally biased region" description="Basic and acidic residues" evidence="1">
    <location>
        <begin position="10"/>
        <end position="40"/>
    </location>
</feature>
<feature type="region of interest" description="Disordered" evidence="1">
    <location>
        <begin position="1"/>
        <end position="60"/>
    </location>
</feature>
<protein>
    <submittedName>
        <fullName evidence="2">Uncharacterized protein</fullName>
    </submittedName>
</protein>
<reference evidence="2" key="1">
    <citation type="submission" date="2021-01" db="EMBL/GenBank/DDBJ databases">
        <title>Whole genome shotgun sequence of Dactylosporangium siamense NBRC 106093.</title>
        <authorList>
            <person name="Komaki H."/>
            <person name="Tamura T."/>
        </authorList>
    </citation>
    <scope>NUCLEOTIDE SEQUENCE</scope>
    <source>
        <strain evidence="2">NBRC 106093</strain>
    </source>
</reference>
<accession>A0A919PTI2</accession>
<dbReference type="RefSeq" id="WP_203850710.1">
    <property type="nucleotide sequence ID" value="NZ_BAAAVW010000020.1"/>
</dbReference>
<name>A0A919PTI2_9ACTN</name>
<evidence type="ECO:0000313" key="2">
    <source>
        <dbReference type="EMBL" id="GIG49026.1"/>
    </source>
</evidence>
<evidence type="ECO:0000313" key="3">
    <source>
        <dbReference type="Proteomes" id="UP000660611"/>
    </source>
</evidence>
<keyword evidence="3" id="KW-1185">Reference proteome</keyword>
<feature type="compositionally biased region" description="Basic and acidic residues" evidence="1">
    <location>
        <begin position="49"/>
        <end position="60"/>
    </location>
</feature>
<dbReference type="Proteomes" id="UP000660611">
    <property type="component" value="Unassembled WGS sequence"/>
</dbReference>
<organism evidence="2 3">
    <name type="scientific">Dactylosporangium siamense</name>
    <dbReference type="NCBI Taxonomy" id="685454"/>
    <lineage>
        <taxon>Bacteria</taxon>
        <taxon>Bacillati</taxon>
        <taxon>Actinomycetota</taxon>
        <taxon>Actinomycetes</taxon>
        <taxon>Micromonosporales</taxon>
        <taxon>Micromonosporaceae</taxon>
        <taxon>Dactylosporangium</taxon>
    </lineage>
</organism>
<proteinExistence type="predicted"/>
<comment type="caution">
    <text evidence="2">The sequence shown here is derived from an EMBL/GenBank/DDBJ whole genome shotgun (WGS) entry which is preliminary data.</text>
</comment>
<dbReference type="EMBL" id="BONQ01000110">
    <property type="protein sequence ID" value="GIG49026.1"/>
    <property type="molecule type" value="Genomic_DNA"/>
</dbReference>
<gene>
    <name evidence="2" type="ORF">Dsi01nite_070670</name>
</gene>
<dbReference type="AlphaFoldDB" id="A0A919PTI2"/>